<name>A0A1F4U4P0_UNCSA</name>
<dbReference type="InterPro" id="IPR001775">
    <property type="entry name" value="GspD/PilQ"/>
</dbReference>
<feature type="signal peptide" evidence="5">
    <location>
        <begin position="1"/>
        <end position="20"/>
    </location>
</feature>
<evidence type="ECO:0000256" key="1">
    <source>
        <dbReference type="ARBA" id="ARBA00022448"/>
    </source>
</evidence>
<dbReference type="SMART" id="SM00965">
    <property type="entry name" value="STN"/>
    <property type="match status" value="1"/>
</dbReference>
<accession>A0A1F4U4P0</accession>
<dbReference type="GO" id="GO:0015627">
    <property type="term" value="C:type II protein secretion system complex"/>
    <property type="evidence" value="ECO:0007669"/>
    <property type="project" value="TreeGrafter"/>
</dbReference>
<evidence type="ECO:0000259" key="6">
    <source>
        <dbReference type="SMART" id="SM00965"/>
    </source>
</evidence>
<evidence type="ECO:0000256" key="2">
    <source>
        <dbReference type="ARBA" id="ARBA00023136"/>
    </source>
</evidence>
<reference evidence="7 8" key="1">
    <citation type="journal article" date="2016" name="Nat. Commun.">
        <title>Thousands of microbial genomes shed light on interconnected biogeochemical processes in an aquifer system.</title>
        <authorList>
            <person name="Anantharaman K."/>
            <person name="Brown C.T."/>
            <person name="Hug L.A."/>
            <person name="Sharon I."/>
            <person name="Castelle C.J."/>
            <person name="Probst A.J."/>
            <person name="Thomas B.C."/>
            <person name="Singh A."/>
            <person name="Wilkins M.J."/>
            <person name="Karaoz U."/>
            <person name="Brodie E.L."/>
            <person name="Williams K.H."/>
            <person name="Hubbard S.S."/>
            <person name="Banfield J.F."/>
        </authorList>
    </citation>
    <scope>NUCLEOTIDE SEQUENCE [LARGE SCALE GENOMIC DNA]</scope>
</reference>
<proteinExistence type="inferred from homology"/>
<evidence type="ECO:0000256" key="3">
    <source>
        <dbReference type="ARBA" id="ARBA00023237"/>
    </source>
</evidence>
<gene>
    <name evidence="7" type="ORF">A2438_05440</name>
</gene>
<protein>
    <recommendedName>
        <fullName evidence="6">Secretin/TonB short N-terminal domain-containing protein</fullName>
    </recommendedName>
</protein>
<dbReference type="Gene3D" id="3.30.1370.130">
    <property type="match status" value="1"/>
</dbReference>
<dbReference type="Pfam" id="PF00263">
    <property type="entry name" value="Secretin"/>
    <property type="match status" value="1"/>
</dbReference>
<evidence type="ECO:0000256" key="4">
    <source>
        <dbReference type="RuleBase" id="RU004003"/>
    </source>
</evidence>
<dbReference type="PRINTS" id="PR00811">
    <property type="entry name" value="BCTERIALGSPD"/>
</dbReference>
<dbReference type="GO" id="GO:0009306">
    <property type="term" value="P:protein secretion"/>
    <property type="evidence" value="ECO:0007669"/>
    <property type="project" value="InterPro"/>
</dbReference>
<dbReference type="PANTHER" id="PTHR30332">
    <property type="entry name" value="PROBABLE GENERAL SECRETION PATHWAY PROTEIN D"/>
    <property type="match status" value="1"/>
</dbReference>
<evidence type="ECO:0000256" key="5">
    <source>
        <dbReference type="SAM" id="SignalP"/>
    </source>
</evidence>
<evidence type="ECO:0000313" key="7">
    <source>
        <dbReference type="EMBL" id="OGC39938.1"/>
    </source>
</evidence>
<comment type="caution">
    <text evidence="7">The sequence shown here is derived from an EMBL/GenBank/DDBJ whole genome shotgun (WGS) entry which is preliminary data.</text>
</comment>
<dbReference type="PANTHER" id="PTHR30332:SF17">
    <property type="entry name" value="TYPE IV PILIATION SYSTEM PROTEIN DR_0774-RELATED"/>
    <property type="match status" value="1"/>
</dbReference>
<dbReference type="AlphaFoldDB" id="A0A1F4U4P0"/>
<keyword evidence="3" id="KW-0998">Cell outer membrane</keyword>
<dbReference type="PRINTS" id="PR01032">
    <property type="entry name" value="PHAGEIV"/>
</dbReference>
<organism evidence="7 8">
    <name type="scientific">candidate division WOR-1 bacterium RIFOXYC2_FULL_46_14</name>
    <dbReference type="NCBI Taxonomy" id="1802587"/>
    <lineage>
        <taxon>Bacteria</taxon>
        <taxon>Bacillati</taxon>
        <taxon>Saganbacteria</taxon>
    </lineage>
</organism>
<evidence type="ECO:0000313" key="8">
    <source>
        <dbReference type="Proteomes" id="UP000179242"/>
    </source>
</evidence>
<dbReference type="GO" id="GO:0019867">
    <property type="term" value="C:outer membrane"/>
    <property type="evidence" value="ECO:0007669"/>
    <property type="project" value="InterPro"/>
</dbReference>
<dbReference type="InterPro" id="IPR050810">
    <property type="entry name" value="Bact_Secretion_Sys_Channel"/>
</dbReference>
<dbReference type="InterPro" id="IPR011662">
    <property type="entry name" value="Secretin/TonB_short_N"/>
</dbReference>
<feature type="chain" id="PRO_5009514725" description="Secretin/TonB short N-terminal domain-containing protein" evidence="5">
    <location>
        <begin position="21"/>
        <end position="380"/>
    </location>
</feature>
<feature type="domain" description="Secretin/TonB short N-terminal" evidence="6">
    <location>
        <begin position="47"/>
        <end position="99"/>
    </location>
</feature>
<dbReference type="Proteomes" id="UP000179242">
    <property type="component" value="Unassembled WGS sequence"/>
</dbReference>
<keyword evidence="5" id="KW-0732">Signal</keyword>
<dbReference type="EMBL" id="MEUJ01000005">
    <property type="protein sequence ID" value="OGC39938.1"/>
    <property type="molecule type" value="Genomic_DNA"/>
</dbReference>
<dbReference type="InterPro" id="IPR004846">
    <property type="entry name" value="T2SS/T3SS_dom"/>
</dbReference>
<keyword evidence="1" id="KW-0813">Transport</keyword>
<sequence>MFKKIVSVFLLSILPSAVFASEIIPKLDFQDAAVIDVISSLAKREKLNLIISGDQAALLSKKATLHLTEVEAEEALRYVLDISGIDYSIGEGIVFVSAAPEGIDRVSAVELDYLSSQKAAEILSKVMPQIKVSSGERARSIILKGKGKEIQGAEELLDSLDVPVPRILIESKIIEVAKSDALRLGWLHGNPAATFNFITPKDTKKISLASDIPSTLQALLSNGKADIIANPRIATLDNQEAQINIGDRVPYAVPVSSSSTTTQWSISYIDAGIRLKVTPHLGEEGDITANIQPEVSAISEWRTTPAGDFPVISTRNASATLRVKDGETIVIGGLMSEIERDNVVKIPILGHIPFAGLLFTNRVKQKEKTEIVFLITPYVI</sequence>
<keyword evidence="2" id="KW-0472">Membrane</keyword>
<dbReference type="Pfam" id="PF07660">
    <property type="entry name" value="STN"/>
    <property type="match status" value="1"/>
</dbReference>
<comment type="similarity">
    <text evidence="4">Belongs to the bacterial secretin family.</text>
</comment>